<feature type="compositionally biased region" description="Polar residues" evidence="1">
    <location>
        <begin position="580"/>
        <end position="595"/>
    </location>
</feature>
<dbReference type="NCBIfam" id="TIGR01538">
    <property type="entry name" value="portal_SPP1"/>
    <property type="match status" value="1"/>
</dbReference>
<proteinExistence type="predicted"/>
<sequence>MAETNDKTAHSLSINPEPNSISLLNGKRYGGRYAFDTNQRYSIPQARWDAVKDTPAAFEKLVQWYVNDHYTNQLPRILELERYYQADNNIHYWLSNKKSHRADNRISSALARYITNIQVGYEFGTSLTFGYQNKDDDTDTGEGPMQALDDFNQTNDEPYHEKIMGKNLANTGRAYELLYVADGSKYPRVTAIDPNSTFVVWSTDVEPVELFAVRYYVVKVADETSYQVEVYTDKNIYHFTAGDEPDSDWTLTDTEEHFFQQVPLTEYSLNEERVGAWETKLDEIDAYDQALSEMANSQEDFSNSMLMINGKVANNSGKSEQKLGPDGQPVYVDNVSGGYTNESTINGKSNAPVMVEKVLDSNTNVLYLRPYVQKNPNGSPTIVPTSAAYLTKSLNASEWQIYINQLLSDIHKDTNTPDTTDQNFAANASGVAMAYKLWGSDQEMAMSETLYQRGIRRRLRLLMTYWSYLKNNNVTITDENNPADNVTITFTPNLPKNNQETMTLIQGLNQTGKFSAETLRNLAEPITGIPADQEKQQVDDESGDQDERTTNMIAAAQAKLQNMNGVGDSVDDDQEGTPEDSPTGQTGQGEQSDDQ</sequence>
<gene>
    <name evidence="2" type="ORF">Lb_20</name>
</gene>
<feature type="region of interest" description="Disordered" evidence="1">
    <location>
        <begin position="527"/>
        <end position="595"/>
    </location>
</feature>
<dbReference type="Pfam" id="PF05133">
    <property type="entry name" value="SPP1_portal"/>
    <property type="match status" value="1"/>
</dbReference>
<organism evidence="2 3">
    <name type="scientific">Lactobacillus phage Lb</name>
    <dbReference type="NCBI Taxonomy" id="2048517"/>
    <lineage>
        <taxon>Viruses</taxon>
        <taxon>Duplodnaviria</taxon>
        <taxon>Heunggongvirae</taxon>
        <taxon>Uroviricota</taxon>
        <taxon>Caudoviricetes</taxon>
        <taxon>Heilongjiangvirus</taxon>
        <taxon>Heilongjiangvirus Lb</taxon>
    </lineage>
</organism>
<dbReference type="Proteomes" id="UP000260452">
    <property type="component" value="Genome"/>
</dbReference>
<reference evidence="2 3" key="1">
    <citation type="submission" date="2017-09" db="EMBL/GenBank/DDBJ databases">
        <title>Genome sequence and analysis of a bacteriophage of Lactobacillus brevis.</title>
        <authorList>
            <person name="Yu M."/>
            <person name="Qi R."/>
            <person name="Jiang X."/>
            <person name="Tang T."/>
            <person name="Qiao X."/>
            <person name="Jiang Y."/>
            <person name="Tang L."/>
            <person name="Wang L."/>
            <person name="Xu Y."/>
            <person name="Li Y."/>
        </authorList>
    </citation>
    <scope>NUCLEOTIDE SEQUENCE [LARGE SCALE GENOMIC DNA]</scope>
</reference>
<evidence type="ECO:0000256" key="1">
    <source>
        <dbReference type="SAM" id="MobiDB-lite"/>
    </source>
</evidence>
<keyword evidence="3" id="KW-1185">Reference proteome</keyword>
<dbReference type="InterPro" id="IPR006428">
    <property type="entry name" value="Portal_SPP1-type"/>
</dbReference>
<accession>A0A2Z2UBZ4</accession>
<protein>
    <submittedName>
        <fullName evidence="2">Oxidoreductase activity protein</fullName>
    </submittedName>
</protein>
<feature type="compositionally biased region" description="Acidic residues" evidence="1">
    <location>
        <begin position="569"/>
        <end position="578"/>
    </location>
</feature>
<evidence type="ECO:0000313" key="3">
    <source>
        <dbReference type="Proteomes" id="UP000260452"/>
    </source>
</evidence>
<name>A0A2Z2UBZ4_9CAUD</name>
<dbReference type="EMBL" id="MG020111">
    <property type="protein sequence ID" value="ATN94184.1"/>
    <property type="molecule type" value="Genomic_DNA"/>
</dbReference>
<dbReference type="InterPro" id="IPR021145">
    <property type="entry name" value="Portal_protein_SPP1_Gp6-like"/>
</dbReference>
<evidence type="ECO:0000313" key="2">
    <source>
        <dbReference type="EMBL" id="ATN94184.1"/>
    </source>
</evidence>